<protein>
    <submittedName>
        <fullName evidence="1">Uncharacterized protein</fullName>
    </submittedName>
</protein>
<reference evidence="1 2" key="1">
    <citation type="submission" date="2019-10" db="EMBL/GenBank/DDBJ databases">
        <authorList>
            <person name="Wolf R A."/>
        </authorList>
    </citation>
    <scope>NUCLEOTIDE SEQUENCE [LARGE SCALE GENOMIC DNA]</scope>
    <source>
        <strain evidence="1">Collinsella_aerofaciens_AK_138A</strain>
    </source>
</reference>
<sequence length="99" mass="11719">MSDVYKLTQKSVWTNDVGRHTTWYLLDEHKMGYYIDYIEWAVKRDRGLLRLDSECMAFRYNGKKGCVTSWSELDTVLGMEPQEAFETVCEHLGIKVRYL</sequence>
<evidence type="ECO:0000313" key="2">
    <source>
        <dbReference type="Proteomes" id="UP000330807"/>
    </source>
</evidence>
<accession>A0A5K1JFU8</accession>
<dbReference type="RefSeq" id="WP_156064247.1">
    <property type="nucleotide sequence ID" value="NZ_CABWIH010000060.1"/>
</dbReference>
<gene>
    <name evidence="1" type="ORF">LMKDKBCB_02310</name>
</gene>
<dbReference type="Proteomes" id="UP000330807">
    <property type="component" value="Unassembled WGS sequence"/>
</dbReference>
<dbReference type="EMBL" id="CABWIH010000060">
    <property type="protein sequence ID" value="VWM02667.1"/>
    <property type="molecule type" value="Genomic_DNA"/>
</dbReference>
<dbReference type="AlphaFoldDB" id="A0A5K1JFU8"/>
<evidence type="ECO:0000313" key="1">
    <source>
        <dbReference type="EMBL" id="VWM02667.1"/>
    </source>
</evidence>
<organism evidence="1 2">
    <name type="scientific">Collinsella aerofaciens</name>
    <dbReference type="NCBI Taxonomy" id="74426"/>
    <lineage>
        <taxon>Bacteria</taxon>
        <taxon>Bacillati</taxon>
        <taxon>Actinomycetota</taxon>
        <taxon>Coriobacteriia</taxon>
        <taxon>Coriobacteriales</taxon>
        <taxon>Coriobacteriaceae</taxon>
        <taxon>Collinsella</taxon>
    </lineage>
</organism>
<proteinExistence type="predicted"/>
<name>A0A5K1JFU8_9ACTN</name>